<organism evidence="3 4">
    <name type="scientific">Acanthosepion pharaonis</name>
    <name type="common">Pharaoh cuttlefish</name>
    <name type="synonym">Sepia pharaonis</name>
    <dbReference type="NCBI Taxonomy" id="158019"/>
    <lineage>
        <taxon>Eukaryota</taxon>
        <taxon>Metazoa</taxon>
        <taxon>Spiralia</taxon>
        <taxon>Lophotrochozoa</taxon>
        <taxon>Mollusca</taxon>
        <taxon>Cephalopoda</taxon>
        <taxon>Coleoidea</taxon>
        <taxon>Decapodiformes</taxon>
        <taxon>Sepiida</taxon>
        <taxon>Sepiina</taxon>
        <taxon>Sepiidae</taxon>
        <taxon>Acanthosepion</taxon>
    </lineage>
</organism>
<dbReference type="GO" id="GO:0051480">
    <property type="term" value="P:regulation of cytosolic calcium ion concentration"/>
    <property type="evidence" value="ECO:0007669"/>
    <property type="project" value="TreeGrafter"/>
</dbReference>
<keyword evidence="1" id="KW-1133">Transmembrane helix</keyword>
<dbReference type="EMBL" id="CAHIKZ030000696">
    <property type="protein sequence ID" value="CAE1233976.1"/>
    <property type="molecule type" value="Genomic_DNA"/>
</dbReference>
<keyword evidence="1" id="KW-0472">Membrane</keyword>
<feature type="domain" description="VTT" evidence="2">
    <location>
        <begin position="83"/>
        <end position="196"/>
    </location>
</feature>
<evidence type="ECO:0000313" key="4">
    <source>
        <dbReference type="Proteomes" id="UP000597762"/>
    </source>
</evidence>
<feature type="transmembrane region" description="Helical" evidence="1">
    <location>
        <begin position="214"/>
        <end position="233"/>
    </location>
</feature>
<feature type="transmembrane region" description="Helical" evidence="1">
    <location>
        <begin position="28"/>
        <end position="48"/>
    </location>
</feature>
<evidence type="ECO:0000313" key="3">
    <source>
        <dbReference type="EMBL" id="CAE1233976.1"/>
    </source>
</evidence>
<keyword evidence="4" id="KW-1185">Reference proteome</keyword>
<name>A0A812BK84_ACAPH</name>
<gene>
    <name evidence="3" type="ORF">SPHA_19192</name>
</gene>
<dbReference type="PANTHER" id="PTHR46593:SF1">
    <property type="entry name" value="TRANSMEMBRANE PROTEIN 64"/>
    <property type="match status" value="1"/>
</dbReference>
<proteinExistence type="predicted"/>
<evidence type="ECO:0000259" key="2">
    <source>
        <dbReference type="Pfam" id="PF09335"/>
    </source>
</evidence>
<protein>
    <recommendedName>
        <fullName evidence="2">VTT domain-containing protein</fullName>
    </recommendedName>
</protein>
<dbReference type="PANTHER" id="PTHR46593">
    <property type="entry name" value="TRANSMEMBRANE PROTEIN 64"/>
    <property type="match status" value="1"/>
</dbReference>
<dbReference type="GO" id="GO:0005783">
    <property type="term" value="C:endoplasmic reticulum"/>
    <property type="evidence" value="ECO:0007669"/>
    <property type="project" value="TreeGrafter"/>
</dbReference>
<dbReference type="AlphaFoldDB" id="A0A812BK84"/>
<dbReference type="Proteomes" id="UP000597762">
    <property type="component" value="Unassembled WGS sequence"/>
</dbReference>
<feature type="transmembrane region" description="Helical" evidence="1">
    <location>
        <begin position="173"/>
        <end position="194"/>
    </location>
</feature>
<sequence length="298" mass="32832">MAGGHSSTIEDGFYSDPSTAASCGHMSIVSLTVISIICLLLIFFRNYIKDLLLWLETTDAMVSYIAFLCMFTLVSFPVAWGYFLLLLTTGYVYGFLRGIMVVLSCGAVGVTVAYLVLRNCCRCITVRFYSKRLEAVIKVVEGPQGYKVIALARLTPIPFGLQNGLFGLTHVSVPVYVIASVVGMTPLALVNCYVGSTFRSMEEVWSDSSSHATGYLVFIGQLFLMAGLMMFVIRKAREELRRTVMTKCMDNVGCCCETGRHHNDSTFFKNISSDSTYITVPCSVCMKGSHHNSLVFTA</sequence>
<dbReference type="InterPro" id="IPR053069">
    <property type="entry name" value="TVP38/TMEM64"/>
</dbReference>
<feature type="transmembrane region" description="Helical" evidence="1">
    <location>
        <begin position="95"/>
        <end position="117"/>
    </location>
</feature>
<dbReference type="OrthoDB" id="166803at2759"/>
<evidence type="ECO:0000256" key="1">
    <source>
        <dbReference type="SAM" id="Phobius"/>
    </source>
</evidence>
<reference evidence="3" key="1">
    <citation type="submission" date="2021-01" db="EMBL/GenBank/DDBJ databases">
        <authorList>
            <person name="Li R."/>
            <person name="Bekaert M."/>
        </authorList>
    </citation>
    <scope>NUCLEOTIDE SEQUENCE</scope>
    <source>
        <strain evidence="3">Farmed</strain>
    </source>
</reference>
<accession>A0A812BK84</accession>
<feature type="transmembrane region" description="Helical" evidence="1">
    <location>
        <begin position="60"/>
        <end position="83"/>
    </location>
</feature>
<keyword evidence="1" id="KW-0812">Transmembrane</keyword>
<comment type="caution">
    <text evidence="3">The sequence shown here is derived from an EMBL/GenBank/DDBJ whole genome shotgun (WGS) entry which is preliminary data.</text>
</comment>
<dbReference type="Pfam" id="PF09335">
    <property type="entry name" value="VTT_dom"/>
    <property type="match status" value="1"/>
</dbReference>
<dbReference type="InterPro" id="IPR032816">
    <property type="entry name" value="VTT_dom"/>
</dbReference>